<dbReference type="SUPFAM" id="SSF52540">
    <property type="entry name" value="P-loop containing nucleoside triphosphate hydrolases"/>
    <property type="match status" value="1"/>
</dbReference>
<keyword evidence="2" id="KW-0067">ATP-binding</keyword>
<keyword evidence="1" id="KW-0547">Nucleotide-binding</keyword>
<dbReference type="STRING" id="1231336.L248_3106"/>
<dbReference type="GO" id="GO:0005524">
    <property type="term" value="F:ATP binding"/>
    <property type="evidence" value="ECO:0007669"/>
    <property type="project" value="UniProtKB-KW"/>
</dbReference>
<dbReference type="Proteomes" id="UP000030647">
    <property type="component" value="Unassembled WGS sequence"/>
</dbReference>
<dbReference type="eggNOG" id="COG1131">
    <property type="taxonomic scope" value="Bacteria"/>
</dbReference>
<dbReference type="PROSITE" id="PS50893">
    <property type="entry name" value="ABC_TRANSPORTER_2"/>
    <property type="match status" value="1"/>
</dbReference>
<dbReference type="InterPro" id="IPR003439">
    <property type="entry name" value="ABC_transporter-like_ATP-bd"/>
</dbReference>
<dbReference type="HOGENOM" id="CLU_000604_1_2_9"/>
<gene>
    <name evidence="4" type="ORF">L248_3106</name>
</gene>
<dbReference type="AlphaFoldDB" id="U4TL76"/>
<evidence type="ECO:0000259" key="3">
    <source>
        <dbReference type="PROSITE" id="PS50893"/>
    </source>
</evidence>
<name>U4TL76_9LACO</name>
<dbReference type="EMBL" id="KI271590">
    <property type="protein sequence ID" value="ERL64944.1"/>
    <property type="molecule type" value="Genomic_DNA"/>
</dbReference>
<dbReference type="OrthoDB" id="9804819at2"/>
<protein>
    <recommendedName>
        <fullName evidence="3">ABC transporter domain-containing protein</fullName>
    </recommendedName>
</protein>
<dbReference type="Gene3D" id="3.40.50.300">
    <property type="entry name" value="P-loop containing nucleotide triphosphate hydrolases"/>
    <property type="match status" value="1"/>
</dbReference>
<dbReference type="InterPro" id="IPR003593">
    <property type="entry name" value="AAA+_ATPase"/>
</dbReference>
<dbReference type="PANTHER" id="PTHR43158:SF7">
    <property type="entry name" value="ABC TRANSPORTER, ATP-BINDING PROTEIN"/>
    <property type="match status" value="1"/>
</dbReference>
<organism evidence="4 5">
    <name type="scientific">Schleiferilactobacillus shenzhenensis LY-73</name>
    <dbReference type="NCBI Taxonomy" id="1231336"/>
    <lineage>
        <taxon>Bacteria</taxon>
        <taxon>Bacillati</taxon>
        <taxon>Bacillota</taxon>
        <taxon>Bacilli</taxon>
        <taxon>Lactobacillales</taxon>
        <taxon>Lactobacillaceae</taxon>
        <taxon>Schleiferilactobacillus</taxon>
    </lineage>
</organism>
<evidence type="ECO:0000256" key="2">
    <source>
        <dbReference type="ARBA" id="ARBA00022840"/>
    </source>
</evidence>
<accession>U4TL76</accession>
<dbReference type="SMART" id="SM00382">
    <property type="entry name" value="AAA"/>
    <property type="match status" value="1"/>
</dbReference>
<dbReference type="Pfam" id="PF00005">
    <property type="entry name" value="ABC_tran"/>
    <property type="match status" value="1"/>
</dbReference>
<dbReference type="PANTHER" id="PTHR43158">
    <property type="entry name" value="SKFA PEPTIDE EXPORT ATP-BINDING PROTEIN SKFE"/>
    <property type="match status" value="1"/>
</dbReference>
<evidence type="ECO:0000313" key="4">
    <source>
        <dbReference type="EMBL" id="ERL64944.1"/>
    </source>
</evidence>
<dbReference type="InterPro" id="IPR027417">
    <property type="entry name" value="P-loop_NTPase"/>
</dbReference>
<feature type="domain" description="ABC transporter" evidence="3">
    <location>
        <begin position="7"/>
        <end position="218"/>
    </location>
</feature>
<reference evidence="5" key="1">
    <citation type="journal article" date="2013" name="Genome Announc.">
        <title>Whole-Genome Sequencing of Lactobacillus shenzhenensis Strain LY-73T.</title>
        <authorList>
            <person name="Lin Z."/>
            <person name="Liu Z."/>
            <person name="Yang R."/>
            <person name="Zou Y."/>
            <person name="Wan D."/>
            <person name="Chen J."/>
            <person name="Guo M."/>
            <person name="Zhao J."/>
            <person name="Fang C."/>
            <person name="Yang R."/>
            <person name="Liu F."/>
        </authorList>
    </citation>
    <scope>NUCLEOTIDE SEQUENCE [LARGE SCALE GENOMIC DNA]</scope>
    <source>
        <strain evidence="5">LY-73</strain>
    </source>
</reference>
<keyword evidence="5" id="KW-1185">Reference proteome</keyword>
<evidence type="ECO:0000256" key="1">
    <source>
        <dbReference type="ARBA" id="ARBA00022741"/>
    </source>
</evidence>
<sequence length="218" mass="23701">MGNLTTIELRGVSVFVKKRPLLQDVSFLVGPGDVLWLKGPNGSGKSTVLKMMAGLQRPREGTVMVDGQPLPPGRFLTNAGVIINAPVFIGTLSGFANLQLLAAIRHVIDDDTVRQWMSRLGLDPAERMRVRQYSTGMNQKLAIAQAVMESPVVLLLDEPLNGLDKAAKALVVTILAEMRQARPDVTMVIVSHEDEVAPLVTRRLVIDGMQVVTDGSER</sequence>
<evidence type="ECO:0000313" key="5">
    <source>
        <dbReference type="Proteomes" id="UP000030647"/>
    </source>
</evidence>
<dbReference type="GO" id="GO:0016887">
    <property type="term" value="F:ATP hydrolysis activity"/>
    <property type="evidence" value="ECO:0007669"/>
    <property type="project" value="InterPro"/>
</dbReference>
<proteinExistence type="predicted"/>